<name>A0A101FWG5_9CHLR</name>
<sequence>MDEKEIEKTDAVSIESADKKKKKFLERRSSWYILGIVLALLIVFIGAIAGIQRGINQRVNLAETQAAPKIQSQLTNAKQDIEEGRYEVALDRLDWILEEMSPYLSEEEAKEVGELYSQTLLRISTYRTPTPEPSPTPTEPPFTPTPDLRGEEDLFDTAKQLLAEESWDEAIKTLETLRQKNLSYRTVQVDGMLYVALRNRGLDKILIEGNLEPGIYDLTLAEGFAPLDSSAEGVRTWTRMYLTGASYWDVDWAQVIYYFEQVYPQLPYLHDGTNMTTIERYRIALYKYGTQLANNGEVCDALEYFELSFEVAPDPAIQPTAQWVEEKCEEESKPEREEPKNTPTPAPTTANPTAAPTQEPTIEPTEEPTLEPTATPTATPITQRLN</sequence>
<reference evidence="3 4" key="1">
    <citation type="journal article" date="2015" name="MBio">
        <title>Genome-Resolved Metagenomic Analysis Reveals Roles for Candidate Phyla and Other Microbial Community Members in Biogeochemical Transformations in Oil Reservoirs.</title>
        <authorList>
            <person name="Hu P."/>
            <person name="Tom L."/>
            <person name="Singh A."/>
            <person name="Thomas B.C."/>
            <person name="Baker B.J."/>
            <person name="Piceno Y.M."/>
            <person name="Andersen G.L."/>
            <person name="Banfield J.F."/>
        </authorList>
    </citation>
    <scope>NUCLEOTIDE SEQUENCE [LARGE SCALE GENOMIC DNA]</scope>
    <source>
        <strain evidence="3">46_16</strain>
    </source>
</reference>
<feature type="compositionally biased region" description="Low complexity" evidence="1">
    <location>
        <begin position="370"/>
        <end position="386"/>
    </location>
</feature>
<proteinExistence type="predicted"/>
<dbReference type="EMBL" id="LGFU01000170">
    <property type="protein sequence ID" value="KUK45738.1"/>
    <property type="molecule type" value="Genomic_DNA"/>
</dbReference>
<gene>
    <name evidence="3" type="ORF">XD73_1388</name>
</gene>
<evidence type="ECO:0000256" key="1">
    <source>
        <dbReference type="SAM" id="MobiDB-lite"/>
    </source>
</evidence>
<dbReference type="AlphaFoldDB" id="A0A101FWG5"/>
<feature type="region of interest" description="Disordered" evidence="1">
    <location>
        <begin position="127"/>
        <end position="149"/>
    </location>
</feature>
<evidence type="ECO:0000313" key="4">
    <source>
        <dbReference type="Proteomes" id="UP000064249"/>
    </source>
</evidence>
<keyword evidence="2" id="KW-0472">Membrane</keyword>
<feature type="compositionally biased region" description="Low complexity" evidence="1">
    <location>
        <begin position="341"/>
        <end position="363"/>
    </location>
</feature>
<accession>A0A101FWG5</accession>
<feature type="compositionally biased region" description="Basic and acidic residues" evidence="1">
    <location>
        <begin position="325"/>
        <end position="340"/>
    </location>
</feature>
<keyword evidence="2" id="KW-1133">Transmembrane helix</keyword>
<evidence type="ECO:0000313" key="3">
    <source>
        <dbReference type="EMBL" id="KUK45738.1"/>
    </source>
</evidence>
<feature type="compositionally biased region" description="Pro residues" evidence="1">
    <location>
        <begin position="130"/>
        <end position="144"/>
    </location>
</feature>
<comment type="caution">
    <text evidence="3">The sequence shown here is derived from an EMBL/GenBank/DDBJ whole genome shotgun (WGS) entry which is preliminary data.</text>
</comment>
<feature type="transmembrane region" description="Helical" evidence="2">
    <location>
        <begin position="29"/>
        <end position="51"/>
    </location>
</feature>
<protein>
    <recommendedName>
        <fullName evidence="5">Tetratricopeptide repeat protein</fullName>
    </recommendedName>
</protein>
<dbReference type="Proteomes" id="UP000064249">
    <property type="component" value="Unassembled WGS sequence"/>
</dbReference>
<evidence type="ECO:0008006" key="5">
    <source>
        <dbReference type="Google" id="ProtNLM"/>
    </source>
</evidence>
<feature type="region of interest" description="Disordered" evidence="1">
    <location>
        <begin position="325"/>
        <end position="386"/>
    </location>
</feature>
<keyword evidence="2" id="KW-0812">Transmembrane</keyword>
<organism evidence="3 4">
    <name type="scientific">Anaerolinea thermophila</name>
    <dbReference type="NCBI Taxonomy" id="167964"/>
    <lineage>
        <taxon>Bacteria</taxon>
        <taxon>Bacillati</taxon>
        <taxon>Chloroflexota</taxon>
        <taxon>Anaerolineae</taxon>
        <taxon>Anaerolineales</taxon>
        <taxon>Anaerolineaceae</taxon>
        <taxon>Anaerolinea</taxon>
    </lineage>
</organism>
<evidence type="ECO:0000256" key="2">
    <source>
        <dbReference type="SAM" id="Phobius"/>
    </source>
</evidence>